<dbReference type="InterPro" id="IPR036390">
    <property type="entry name" value="WH_DNA-bd_sf"/>
</dbReference>
<dbReference type="SUPFAM" id="SSF53850">
    <property type="entry name" value="Periplasmic binding protein-like II"/>
    <property type="match status" value="1"/>
</dbReference>
<evidence type="ECO:0000259" key="5">
    <source>
        <dbReference type="PROSITE" id="PS50931"/>
    </source>
</evidence>
<proteinExistence type="inferred from homology"/>
<dbReference type="CDD" id="cd08434">
    <property type="entry name" value="PBP2_GltC_like"/>
    <property type="match status" value="1"/>
</dbReference>
<evidence type="ECO:0000256" key="4">
    <source>
        <dbReference type="ARBA" id="ARBA00023163"/>
    </source>
</evidence>
<protein>
    <submittedName>
        <fullName evidence="6">LysR family transcriptional regulator</fullName>
    </submittedName>
</protein>
<evidence type="ECO:0000256" key="2">
    <source>
        <dbReference type="ARBA" id="ARBA00023015"/>
    </source>
</evidence>
<dbReference type="GO" id="GO:0005829">
    <property type="term" value="C:cytosol"/>
    <property type="evidence" value="ECO:0007669"/>
    <property type="project" value="TreeGrafter"/>
</dbReference>
<evidence type="ECO:0000256" key="1">
    <source>
        <dbReference type="ARBA" id="ARBA00009437"/>
    </source>
</evidence>
<organism evidence="6 7">
    <name type="scientific">Brevibacillus invocatus</name>
    <dbReference type="NCBI Taxonomy" id="173959"/>
    <lineage>
        <taxon>Bacteria</taxon>
        <taxon>Bacillati</taxon>
        <taxon>Bacillota</taxon>
        <taxon>Bacilli</taxon>
        <taxon>Bacillales</taxon>
        <taxon>Paenibacillaceae</taxon>
        <taxon>Brevibacillus</taxon>
    </lineage>
</organism>
<dbReference type="PANTHER" id="PTHR30419:SF28">
    <property type="entry name" value="HTH-TYPE TRANSCRIPTIONAL REGULATOR BSDA"/>
    <property type="match status" value="1"/>
</dbReference>
<gene>
    <name evidence="6" type="ORF">EDM52_14775</name>
</gene>
<accession>A0A3M8C726</accession>
<dbReference type="FunFam" id="1.10.10.10:FF:000001">
    <property type="entry name" value="LysR family transcriptional regulator"/>
    <property type="match status" value="1"/>
</dbReference>
<dbReference type="Pfam" id="PF00126">
    <property type="entry name" value="HTH_1"/>
    <property type="match status" value="1"/>
</dbReference>
<dbReference type="EMBL" id="RHHR01000028">
    <property type="protein sequence ID" value="RNB71504.1"/>
    <property type="molecule type" value="Genomic_DNA"/>
</dbReference>
<sequence>MEWQQLEYFQTLARMQHVTRAAESLSLSQPALSRSIARLEDELGVPLFSREGRKIALNRYGQLFLSRVNRILGEYESAKQELQHLVHPESGEIALGFLHTLGTSLIPDLIGAYRVHSPSVSFQLIQNHSYSLLEHLDAGELDICILAEPTETKLSIQWTPLWVEEIYAIVPLDHPLSGSDSIELEELANDSFIFLKKGYALRNTTDQLFQQLGITPNVTFESEEAATVAGLVAAGLGVSLLPNLRGMDKNKIVQIHIREPKCRRVIGMAHVEGRYMSPAAARFKDFVIRHFEHLDAANQ</sequence>
<dbReference type="InterPro" id="IPR050950">
    <property type="entry name" value="HTH-type_LysR_regulators"/>
</dbReference>
<comment type="caution">
    <text evidence="6">The sequence shown here is derived from an EMBL/GenBank/DDBJ whole genome shotgun (WGS) entry which is preliminary data.</text>
</comment>
<dbReference type="InterPro" id="IPR000847">
    <property type="entry name" value="LysR_HTH_N"/>
</dbReference>
<dbReference type="RefSeq" id="WP_122909746.1">
    <property type="nucleotide sequence ID" value="NZ_CBCSBE010000007.1"/>
</dbReference>
<evidence type="ECO:0000313" key="6">
    <source>
        <dbReference type="EMBL" id="RNB71504.1"/>
    </source>
</evidence>
<dbReference type="AlphaFoldDB" id="A0A3M8C726"/>
<dbReference type="OrthoDB" id="9803735at2"/>
<dbReference type="InterPro" id="IPR036388">
    <property type="entry name" value="WH-like_DNA-bd_sf"/>
</dbReference>
<comment type="similarity">
    <text evidence="1">Belongs to the LysR transcriptional regulatory family.</text>
</comment>
<dbReference type="Pfam" id="PF03466">
    <property type="entry name" value="LysR_substrate"/>
    <property type="match status" value="1"/>
</dbReference>
<reference evidence="6 7" key="1">
    <citation type="submission" date="2018-10" db="EMBL/GenBank/DDBJ databases">
        <title>Phylogenomics of Brevibacillus.</title>
        <authorList>
            <person name="Dunlap C."/>
        </authorList>
    </citation>
    <scope>NUCLEOTIDE SEQUENCE [LARGE SCALE GENOMIC DNA]</scope>
    <source>
        <strain evidence="6 7">JCM 12215</strain>
    </source>
</reference>
<dbReference type="SUPFAM" id="SSF46785">
    <property type="entry name" value="Winged helix' DNA-binding domain"/>
    <property type="match status" value="1"/>
</dbReference>
<keyword evidence="4" id="KW-0804">Transcription</keyword>
<name>A0A3M8C726_9BACL</name>
<dbReference type="PANTHER" id="PTHR30419">
    <property type="entry name" value="HTH-TYPE TRANSCRIPTIONAL REGULATOR YBHD"/>
    <property type="match status" value="1"/>
</dbReference>
<dbReference type="GO" id="GO:0003700">
    <property type="term" value="F:DNA-binding transcription factor activity"/>
    <property type="evidence" value="ECO:0007669"/>
    <property type="project" value="InterPro"/>
</dbReference>
<evidence type="ECO:0000313" key="7">
    <source>
        <dbReference type="Proteomes" id="UP000282028"/>
    </source>
</evidence>
<dbReference type="Gene3D" id="1.10.10.10">
    <property type="entry name" value="Winged helix-like DNA-binding domain superfamily/Winged helix DNA-binding domain"/>
    <property type="match status" value="1"/>
</dbReference>
<dbReference type="Gene3D" id="3.40.190.290">
    <property type="match status" value="1"/>
</dbReference>
<dbReference type="PRINTS" id="PR00039">
    <property type="entry name" value="HTHLYSR"/>
</dbReference>
<dbReference type="Proteomes" id="UP000282028">
    <property type="component" value="Unassembled WGS sequence"/>
</dbReference>
<feature type="domain" description="HTH lysR-type" evidence="5">
    <location>
        <begin position="1"/>
        <end position="58"/>
    </location>
</feature>
<dbReference type="GO" id="GO:0003677">
    <property type="term" value="F:DNA binding"/>
    <property type="evidence" value="ECO:0007669"/>
    <property type="project" value="UniProtKB-KW"/>
</dbReference>
<keyword evidence="2" id="KW-0805">Transcription regulation</keyword>
<keyword evidence="3" id="KW-0238">DNA-binding</keyword>
<evidence type="ECO:0000256" key="3">
    <source>
        <dbReference type="ARBA" id="ARBA00023125"/>
    </source>
</evidence>
<dbReference type="InterPro" id="IPR005119">
    <property type="entry name" value="LysR_subst-bd"/>
</dbReference>
<dbReference type="PROSITE" id="PS50931">
    <property type="entry name" value="HTH_LYSR"/>
    <property type="match status" value="1"/>
</dbReference>
<keyword evidence="7" id="KW-1185">Reference proteome</keyword>